<dbReference type="PANTHER" id="PTHR37610:SF55">
    <property type="entry name" value="RETROTRANSPOSON COPIA-LIKE N-TERMINAL DOMAIN-CONTAINING PROTEIN"/>
    <property type="match status" value="1"/>
</dbReference>
<evidence type="ECO:0000313" key="2">
    <source>
        <dbReference type="EMBL" id="PNY09994.1"/>
    </source>
</evidence>
<accession>A0A2K3P3X3</accession>
<evidence type="ECO:0000259" key="1">
    <source>
        <dbReference type="Pfam" id="PF14244"/>
    </source>
</evidence>
<evidence type="ECO:0000313" key="3">
    <source>
        <dbReference type="Proteomes" id="UP000236291"/>
    </source>
</evidence>
<reference evidence="2 3" key="2">
    <citation type="journal article" date="2017" name="Front. Plant Sci.">
        <title>Gene Classification and Mining of Molecular Markers Useful in Red Clover (Trifolium pratense) Breeding.</title>
        <authorList>
            <person name="Istvanek J."/>
            <person name="Dluhosova J."/>
            <person name="Dluhos P."/>
            <person name="Patkova L."/>
            <person name="Nedelnik J."/>
            <person name="Repkova J."/>
        </authorList>
    </citation>
    <scope>NUCLEOTIDE SEQUENCE [LARGE SCALE GENOMIC DNA]</scope>
    <source>
        <strain evidence="3">cv. Tatra</strain>
        <tissue evidence="2">Young leaves</tissue>
    </source>
</reference>
<proteinExistence type="predicted"/>
<sequence>MASSSTASTVASMLVQDFSNPYFVHPNENASAKIVTAVLDGSNYHGWAQAMLMVFEMKNKLGFVDGTIPKPVEQDPKL</sequence>
<dbReference type="AlphaFoldDB" id="A0A2K3P3X3"/>
<feature type="domain" description="Retrotransposon Copia-like N-terminal" evidence="1">
    <location>
        <begin position="25"/>
        <end position="71"/>
    </location>
</feature>
<dbReference type="PANTHER" id="PTHR37610">
    <property type="entry name" value="CCHC-TYPE DOMAIN-CONTAINING PROTEIN"/>
    <property type="match status" value="1"/>
</dbReference>
<dbReference type="Pfam" id="PF14244">
    <property type="entry name" value="Retrotran_gag_3"/>
    <property type="match status" value="1"/>
</dbReference>
<dbReference type="EMBL" id="ASHM01003517">
    <property type="protein sequence ID" value="PNY09994.1"/>
    <property type="molecule type" value="Genomic_DNA"/>
</dbReference>
<comment type="caution">
    <text evidence="2">The sequence shown here is derived from an EMBL/GenBank/DDBJ whole genome shotgun (WGS) entry which is preliminary data.</text>
</comment>
<organism evidence="2 3">
    <name type="scientific">Trifolium pratense</name>
    <name type="common">Red clover</name>
    <dbReference type="NCBI Taxonomy" id="57577"/>
    <lineage>
        <taxon>Eukaryota</taxon>
        <taxon>Viridiplantae</taxon>
        <taxon>Streptophyta</taxon>
        <taxon>Embryophyta</taxon>
        <taxon>Tracheophyta</taxon>
        <taxon>Spermatophyta</taxon>
        <taxon>Magnoliopsida</taxon>
        <taxon>eudicotyledons</taxon>
        <taxon>Gunneridae</taxon>
        <taxon>Pentapetalae</taxon>
        <taxon>rosids</taxon>
        <taxon>fabids</taxon>
        <taxon>Fabales</taxon>
        <taxon>Fabaceae</taxon>
        <taxon>Papilionoideae</taxon>
        <taxon>50 kb inversion clade</taxon>
        <taxon>NPAAA clade</taxon>
        <taxon>Hologalegina</taxon>
        <taxon>IRL clade</taxon>
        <taxon>Trifolieae</taxon>
        <taxon>Trifolium</taxon>
    </lineage>
</organism>
<dbReference type="InterPro" id="IPR029472">
    <property type="entry name" value="Copia-like_N"/>
</dbReference>
<protein>
    <recommendedName>
        <fullName evidence="1">Retrotransposon Copia-like N-terminal domain-containing protein</fullName>
    </recommendedName>
</protein>
<name>A0A2K3P3X3_TRIPR</name>
<reference evidence="2 3" key="1">
    <citation type="journal article" date="2014" name="Am. J. Bot.">
        <title>Genome assembly and annotation for red clover (Trifolium pratense; Fabaceae).</title>
        <authorList>
            <person name="Istvanek J."/>
            <person name="Jaros M."/>
            <person name="Krenek A."/>
            <person name="Repkova J."/>
        </authorList>
    </citation>
    <scope>NUCLEOTIDE SEQUENCE [LARGE SCALE GENOMIC DNA]</scope>
    <source>
        <strain evidence="3">cv. Tatra</strain>
        <tissue evidence="2">Young leaves</tissue>
    </source>
</reference>
<gene>
    <name evidence="2" type="ORF">L195_g006559</name>
</gene>
<dbReference type="Proteomes" id="UP000236291">
    <property type="component" value="Unassembled WGS sequence"/>
</dbReference>